<evidence type="ECO:0000313" key="2">
    <source>
        <dbReference type="EMBL" id="MEW9267192.1"/>
    </source>
</evidence>
<gene>
    <name evidence="2" type="ORF">AB1207_20765</name>
</gene>
<dbReference type="RefSeq" id="WP_367640429.1">
    <property type="nucleotide sequence ID" value="NZ_JBFNQN010000016.1"/>
</dbReference>
<dbReference type="Proteomes" id="UP001555826">
    <property type="component" value="Unassembled WGS sequence"/>
</dbReference>
<name>A0ABV3PDC2_9ACTN</name>
<proteinExistence type="predicted"/>
<protein>
    <submittedName>
        <fullName evidence="2">Uncharacterized protein</fullName>
    </submittedName>
</protein>
<feature type="transmembrane region" description="Helical" evidence="1">
    <location>
        <begin position="54"/>
        <end position="74"/>
    </location>
</feature>
<evidence type="ECO:0000313" key="3">
    <source>
        <dbReference type="Proteomes" id="UP001555826"/>
    </source>
</evidence>
<reference evidence="2 3" key="1">
    <citation type="submission" date="2024-07" db="EMBL/GenBank/DDBJ databases">
        <authorList>
            <person name="Thanompreechachai J."/>
            <person name="Duangmal K."/>
        </authorList>
    </citation>
    <scope>NUCLEOTIDE SEQUENCE [LARGE SCALE GENOMIC DNA]</scope>
    <source>
        <strain evidence="2 3">KCTC 19886</strain>
    </source>
</reference>
<evidence type="ECO:0000256" key="1">
    <source>
        <dbReference type="SAM" id="Phobius"/>
    </source>
</evidence>
<sequence>MGTRSGSKQHDAWQGLAALVGVTLGVVPLVLLGVGRGPGLWQRLSLTATGSGAVVAPLIAFVVAAAVIAGLEVAKRRN</sequence>
<keyword evidence="1" id="KW-1133">Transmembrane helix</keyword>
<keyword evidence="3" id="KW-1185">Reference proteome</keyword>
<feature type="transmembrane region" description="Helical" evidence="1">
    <location>
        <begin position="12"/>
        <end position="34"/>
    </location>
</feature>
<comment type="caution">
    <text evidence="2">The sequence shown here is derived from an EMBL/GenBank/DDBJ whole genome shotgun (WGS) entry which is preliminary data.</text>
</comment>
<keyword evidence="1" id="KW-0812">Transmembrane</keyword>
<keyword evidence="1" id="KW-0472">Membrane</keyword>
<organism evidence="2 3">
    <name type="scientific">Kineococcus endophyticus</name>
    <dbReference type="NCBI Taxonomy" id="1181883"/>
    <lineage>
        <taxon>Bacteria</taxon>
        <taxon>Bacillati</taxon>
        <taxon>Actinomycetota</taxon>
        <taxon>Actinomycetes</taxon>
        <taxon>Kineosporiales</taxon>
        <taxon>Kineosporiaceae</taxon>
        <taxon>Kineococcus</taxon>
    </lineage>
</organism>
<dbReference type="EMBL" id="JBFNQN010000016">
    <property type="protein sequence ID" value="MEW9267192.1"/>
    <property type="molecule type" value="Genomic_DNA"/>
</dbReference>
<accession>A0ABV3PDC2</accession>